<evidence type="ECO:0000256" key="1">
    <source>
        <dbReference type="SAM" id="Phobius"/>
    </source>
</evidence>
<dbReference type="Gene3D" id="3.30.1520.10">
    <property type="entry name" value="Phox-like domain"/>
    <property type="match status" value="1"/>
</dbReference>
<reference evidence="5" key="1">
    <citation type="submission" date="2016-06" db="UniProtKB">
        <authorList>
            <consortium name="WormBaseParasite"/>
        </authorList>
    </citation>
    <scope>IDENTIFICATION</scope>
</reference>
<dbReference type="PANTHER" id="PTHR15508">
    <property type="entry name" value="RIBOSOMAL PROTEIN S6 KINASE"/>
    <property type="match status" value="1"/>
</dbReference>
<gene>
    <name evidence="3" type="ORF">ECPE_LOCUS750</name>
</gene>
<proteinExistence type="predicted"/>
<keyword evidence="1" id="KW-0812">Transmembrane</keyword>
<dbReference type="WBParaSite" id="ECPE_0000075001-mRNA-1">
    <property type="protein sequence ID" value="ECPE_0000075001-mRNA-1"/>
    <property type="gene ID" value="ECPE_0000075001"/>
</dbReference>
<sequence length="233" mass="27160">MSICFSLKHAPESAPYVAPIQTIHIMASVPVSEIRQVSVLNPRPDPTGKYTIYTVRVQIQPVAIDQDETITEFFTRFRECKKLERCLGQYYRDLFRPEPFPTLPIPEYRTRFDASVIEERRQAIERMLQFINDRPYLHTHASYVFEKPNCLVTGNVSCYAIHFVLFNSLTMVSSSSLIAFFFCLLLGFPPSVHVSQFRSASIRQLHLFLSQREYHRSTWKNSFTVDTVRVHMN</sequence>
<dbReference type="InterPro" id="IPR036871">
    <property type="entry name" value="PX_dom_sf"/>
</dbReference>
<organism evidence="5">
    <name type="scientific">Echinostoma caproni</name>
    <dbReference type="NCBI Taxonomy" id="27848"/>
    <lineage>
        <taxon>Eukaryota</taxon>
        <taxon>Metazoa</taxon>
        <taxon>Spiralia</taxon>
        <taxon>Lophotrochozoa</taxon>
        <taxon>Platyhelminthes</taxon>
        <taxon>Trematoda</taxon>
        <taxon>Digenea</taxon>
        <taxon>Plagiorchiida</taxon>
        <taxon>Echinostomata</taxon>
        <taxon>Echinostomatoidea</taxon>
        <taxon>Echinostomatidae</taxon>
        <taxon>Echinostoma</taxon>
    </lineage>
</organism>
<evidence type="ECO:0000259" key="2">
    <source>
        <dbReference type="PROSITE" id="PS50195"/>
    </source>
</evidence>
<dbReference type="EMBL" id="UZAN01003065">
    <property type="protein sequence ID" value="VDP28359.1"/>
    <property type="molecule type" value="Genomic_DNA"/>
</dbReference>
<accession>A0A183A1B5</accession>
<dbReference type="InterPro" id="IPR051866">
    <property type="entry name" value="Intracell_Sig-Traffick_Protein"/>
</dbReference>
<keyword evidence="4" id="KW-1185">Reference proteome</keyword>
<evidence type="ECO:0000313" key="4">
    <source>
        <dbReference type="Proteomes" id="UP000272942"/>
    </source>
</evidence>
<dbReference type="Pfam" id="PF00787">
    <property type="entry name" value="PX"/>
    <property type="match status" value="1"/>
</dbReference>
<dbReference type="GO" id="GO:0035091">
    <property type="term" value="F:phosphatidylinositol binding"/>
    <property type="evidence" value="ECO:0007669"/>
    <property type="project" value="InterPro"/>
</dbReference>
<dbReference type="PROSITE" id="PS50195">
    <property type="entry name" value="PX"/>
    <property type="match status" value="1"/>
</dbReference>
<dbReference type="AlphaFoldDB" id="A0A183A1B5"/>
<feature type="domain" description="PX" evidence="2">
    <location>
        <begin position="31"/>
        <end position="188"/>
    </location>
</feature>
<dbReference type="SUPFAM" id="SSF64268">
    <property type="entry name" value="PX domain"/>
    <property type="match status" value="1"/>
</dbReference>
<feature type="transmembrane region" description="Helical" evidence="1">
    <location>
        <begin position="159"/>
        <end position="188"/>
    </location>
</feature>
<dbReference type="InterPro" id="IPR001683">
    <property type="entry name" value="PX_dom"/>
</dbReference>
<dbReference type="PANTHER" id="PTHR15508:SF8">
    <property type="entry name" value="LD24550P"/>
    <property type="match status" value="1"/>
</dbReference>
<evidence type="ECO:0000313" key="3">
    <source>
        <dbReference type="EMBL" id="VDP28359.1"/>
    </source>
</evidence>
<evidence type="ECO:0000313" key="5">
    <source>
        <dbReference type="WBParaSite" id="ECPE_0000075001-mRNA-1"/>
    </source>
</evidence>
<dbReference type="Proteomes" id="UP000272942">
    <property type="component" value="Unassembled WGS sequence"/>
</dbReference>
<name>A0A183A1B5_9TREM</name>
<dbReference type="OrthoDB" id="1278353at2759"/>
<protein>
    <submittedName>
        <fullName evidence="5">PX domain-containing protein</fullName>
    </submittedName>
</protein>
<keyword evidence="1" id="KW-0472">Membrane</keyword>
<keyword evidence="1" id="KW-1133">Transmembrane helix</keyword>
<reference evidence="3 4" key="2">
    <citation type="submission" date="2018-11" db="EMBL/GenBank/DDBJ databases">
        <authorList>
            <consortium name="Pathogen Informatics"/>
        </authorList>
    </citation>
    <scope>NUCLEOTIDE SEQUENCE [LARGE SCALE GENOMIC DNA]</scope>
    <source>
        <strain evidence="3 4">Egypt</strain>
    </source>
</reference>